<dbReference type="InterPro" id="IPR003594">
    <property type="entry name" value="HATPase_dom"/>
</dbReference>
<dbReference type="Gene3D" id="3.40.50.2300">
    <property type="match status" value="1"/>
</dbReference>
<dbReference type="eggNOG" id="COG2205">
    <property type="taxonomic scope" value="Bacteria"/>
</dbReference>
<reference evidence="21 22" key="2">
    <citation type="journal article" date="2016" name="Genome Announc.">
        <title>Draft Genome Sequence of Zhouia amylolytica AD3, Isolated from Tidal Flat Sediment.</title>
        <authorList>
            <person name="Jia B."/>
            <person name="Jin H.M."/>
            <person name="Lee H.J."/>
            <person name="Jeon C.O."/>
        </authorList>
    </citation>
    <scope>NUCLEOTIDE SEQUENCE [LARGE SCALE GENOMIC DNA]</scope>
    <source>
        <strain evidence="21 22">AD3</strain>
    </source>
</reference>
<keyword evidence="8 17" id="KW-0812">Transmembrane</keyword>
<evidence type="ECO:0000256" key="17">
    <source>
        <dbReference type="SAM" id="Phobius"/>
    </source>
</evidence>
<comment type="catalytic activity">
    <reaction evidence="1">
        <text>ATP + protein L-histidine = ADP + protein N-phospho-L-histidine.</text>
        <dbReference type="EC" id="2.7.13.3"/>
    </reaction>
</comment>
<evidence type="ECO:0000256" key="1">
    <source>
        <dbReference type="ARBA" id="ARBA00000085"/>
    </source>
</evidence>
<dbReference type="InterPro" id="IPR036641">
    <property type="entry name" value="HPT_dom_sf"/>
</dbReference>
<comment type="caution">
    <text evidence="21">The sequence shown here is derived from an EMBL/GenBank/DDBJ whole genome shotgun (WGS) entry which is preliminary data.</text>
</comment>
<dbReference type="RefSeq" id="WP_038267304.1">
    <property type="nucleotide sequence ID" value="NZ_AYXY01000023.1"/>
</dbReference>
<evidence type="ECO:0000259" key="20">
    <source>
        <dbReference type="PROSITE" id="PS50894"/>
    </source>
</evidence>
<dbReference type="InterPro" id="IPR036890">
    <property type="entry name" value="HATPase_C_sf"/>
</dbReference>
<organism evidence="21 22">
    <name type="scientific">Zhouia amylolytica AD3</name>
    <dbReference type="NCBI Taxonomy" id="1286632"/>
    <lineage>
        <taxon>Bacteria</taxon>
        <taxon>Pseudomonadati</taxon>
        <taxon>Bacteroidota</taxon>
        <taxon>Flavobacteriia</taxon>
        <taxon>Flavobacteriales</taxon>
        <taxon>Flavobacteriaceae</taxon>
        <taxon>Zhouia</taxon>
    </lineage>
</organism>
<dbReference type="EC" id="2.7.13.3" evidence="3"/>
<dbReference type="InterPro" id="IPR004358">
    <property type="entry name" value="Sig_transdc_His_kin-like_C"/>
</dbReference>
<accession>W2UMM6</accession>
<feature type="modified residue" description="Phosphohistidine" evidence="15">
    <location>
        <position position="760"/>
    </location>
</feature>
<evidence type="ECO:0000256" key="4">
    <source>
        <dbReference type="ARBA" id="ARBA00022475"/>
    </source>
</evidence>
<feature type="transmembrane region" description="Helical" evidence="17">
    <location>
        <begin position="12"/>
        <end position="32"/>
    </location>
</feature>
<proteinExistence type="predicted"/>
<dbReference type="Gene3D" id="1.20.120.160">
    <property type="entry name" value="HPT domain"/>
    <property type="match status" value="1"/>
</dbReference>
<keyword evidence="11" id="KW-0067">ATP-binding</keyword>
<evidence type="ECO:0000259" key="19">
    <source>
        <dbReference type="PROSITE" id="PS50110"/>
    </source>
</evidence>
<feature type="domain" description="HPt" evidence="20">
    <location>
        <begin position="721"/>
        <end position="813"/>
    </location>
</feature>
<keyword evidence="12 17" id="KW-1133">Transmembrane helix</keyword>
<protein>
    <recommendedName>
        <fullName evidence="3">histidine kinase</fullName>
        <ecNumber evidence="3">2.7.13.3</ecNumber>
    </recommendedName>
</protein>
<keyword evidence="22" id="KW-1185">Reference proteome</keyword>
<dbReference type="InterPro" id="IPR003661">
    <property type="entry name" value="HisK_dim/P_dom"/>
</dbReference>
<dbReference type="CDD" id="cd17546">
    <property type="entry name" value="REC_hyHK_CKI1_RcsC-like"/>
    <property type="match status" value="1"/>
</dbReference>
<feature type="domain" description="Response regulatory" evidence="19">
    <location>
        <begin position="572"/>
        <end position="687"/>
    </location>
</feature>
<feature type="modified residue" description="4-aspartylphosphate" evidence="16">
    <location>
        <position position="621"/>
    </location>
</feature>
<evidence type="ECO:0000256" key="12">
    <source>
        <dbReference type="ARBA" id="ARBA00022989"/>
    </source>
</evidence>
<evidence type="ECO:0000256" key="10">
    <source>
        <dbReference type="ARBA" id="ARBA00022777"/>
    </source>
</evidence>
<dbReference type="Pfam" id="PF00072">
    <property type="entry name" value="Response_reg"/>
    <property type="match status" value="1"/>
</dbReference>
<keyword evidence="4" id="KW-1003">Cell membrane</keyword>
<dbReference type="PROSITE" id="PS50894">
    <property type="entry name" value="HPT"/>
    <property type="match status" value="1"/>
</dbReference>
<dbReference type="PANTHER" id="PTHR43047">
    <property type="entry name" value="TWO-COMPONENT HISTIDINE PROTEIN KINASE"/>
    <property type="match status" value="1"/>
</dbReference>
<dbReference type="GO" id="GO:0005524">
    <property type="term" value="F:ATP binding"/>
    <property type="evidence" value="ECO:0007669"/>
    <property type="project" value="UniProtKB-KW"/>
</dbReference>
<sequence>MNLLISKIPQKAFISYILLCLLSFTVGVIFYAEFQKYLKLTENNTADQNKIFKIGNIISLMYKNESVSKYTIQSNAQSSYKQYLLNNDELFTEIDSLKVVYSSEQQIKLLDSVKHLIAQKEENISAIKTLKTNNETYESVDDAILQLSQMKSSLEDYSLKDFVSNPNALHPETRKALEEYIATLNQLTSQSENLNKQSINAILNASTNILKKLKLNSGDQLSSASIEKNKLLAKDLLISRQIQEILSKIERDTIQEYTNVSSSRKTAIKKSQNRLVSASIIGVIMIILFIIIILNDFLKIQKFKKELELSSSYTNTLLKSREHLIKMVSHDLRSPLSNILGYSDLLQTSTTKTKRDSYIDKIKNASSYMIRLVEDLLDYSKLEAGKIKPKNNDFNLSLLINEVSQSVKQQHSHKPIQLGINIDNALNQNIISDSHRIRQILNNLISNAFKYTEEGFVKINAHINDLNEIIITVKDSGVGIKKEKHDLIFNEFTQIEEQDEVTQNGFGLGLTITKKLVEILQGELSFESQENFGSIFTVKIPVSLSEKKVPESIFINNEANKPISKTQKSNLKAIVIEDDNPLRILIEEIFNTAGIKVKSFKSGDEALKAINNSSFDFITTDIQIPHMSGFDIMETLNRIDGYNGEPVIALTGRKDFDKEHYLSKGFSEVIFKPFTPEALLKTVKGLFPVHKVKRTAAIKPVSLNSTSETYSIQTLERYISNDDSLKNILSLFIEDSHKNAELLAKYVKEKNIEGINEISHKMLGMFKQIEAYQVIPILSQLETTKTYEETILKNIVFILNKHIEEIVEDLKLKIA</sequence>
<dbReference type="SUPFAM" id="SSF47384">
    <property type="entry name" value="Homodimeric domain of signal transducing histidine kinase"/>
    <property type="match status" value="1"/>
</dbReference>
<keyword evidence="14 17" id="KW-0472">Membrane</keyword>
<keyword evidence="7" id="KW-0808">Transferase</keyword>
<evidence type="ECO:0000256" key="11">
    <source>
        <dbReference type="ARBA" id="ARBA00022840"/>
    </source>
</evidence>
<dbReference type="Gene3D" id="1.10.287.130">
    <property type="match status" value="1"/>
</dbReference>
<dbReference type="PRINTS" id="PR00344">
    <property type="entry name" value="BCTRLSENSOR"/>
</dbReference>
<evidence type="ECO:0000313" key="22">
    <source>
        <dbReference type="Proteomes" id="UP000018850"/>
    </source>
</evidence>
<gene>
    <name evidence="21" type="ORF">P278_25450</name>
</gene>
<dbReference type="InterPro" id="IPR036097">
    <property type="entry name" value="HisK_dim/P_sf"/>
</dbReference>
<evidence type="ECO:0000256" key="7">
    <source>
        <dbReference type="ARBA" id="ARBA00022679"/>
    </source>
</evidence>
<dbReference type="SMART" id="SM00388">
    <property type="entry name" value="HisKA"/>
    <property type="match status" value="1"/>
</dbReference>
<dbReference type="PROSITE" id="PS50109">
    <property type="entry name" value="HIS_KIN"/>
    <property type="match status" value="1"/>
</dbReference>
<dbReference type="InterPro" id="IPR005467">
    <property type="entry name" value="His_kinase_dom"/>
</dbReference>
<dbReference type="SMART" id="SM00387">
    <property type="entry name" value="HATPase_c"/>
    <property type="match status" value="1"/>
</dbReference>
<feature type="domain" description="Histidine kinase" evidence="18">
    <location>
        <begin position="327"/>
        <end position="544"/>
    </location>
</feature>
<dbReference type="InterPro" id="IPR011006">
    <property type="entry name" value="CheY-like_superfamily"/>
</dbReference>
<dbReference type="Gene3D" id="3.30.565.10">
    <property type="entry name" value="Histidine kinase-like ATPase, C-terminal domain"/>
    <property type="match status" value="1"/>
</dbReference>
<dbReference type="Pfam" id="PF02518">
    <property type="entry name" value="HATPase_c"/>
    <property type="match status" value="1"/>
</dbReference>
<dbReference type="Pfam" id="PF00512">
    <property type="entry name" value="HisKA"/>
    <property type="match status" value="1"/>
</dbReference>
<keyword evidence="5" id="KW-0997">Cell inner membrane</keyword>
<dbReference type="InterPro" id="IPR001789">
    <property type="entry name" value="Sig_transdc_resp-reg_receiver"/>
</dbReference>
<feature type="transmembrane region" description="Helical" evidence="17">
    <location>
        <begin position="275"/>
        <end position="294"/>
    </location>
</feature>
<dbReference type="PATRIC" id="fig|1286632.3.peg.2538"/>
<evidence type="ECO:0000256" key="16">
    <source>
        <dbReference type="PROSITE-ProRule" id="PRU00169"/>
    </source>
</evidence>
<dbReference type="CDD" id="cd00082">
    <property type="entry name" value="HisKA"/>
    <property type="match status" value="1"/>
</dbReference>
<evidence type="ECO:0000256" key="6">
    <source>
        <dbReference type="ARBA" id="ARBA00022553"/>
    </source>
</evidence>
<dbReference type="SUPFAM" id="SSF52172">
    <property type="entry name" value="CheY-like"/>
    <property type="match status" value="1"/>
</dbReference>
<evidence type="ECO:0000256" key="8">
    <source>
        <dbReference type="ARBA" id="ARBA00022692"/>
    </source>
</evidence>
<evidence type="ECO:0000259" key="18">
    <source>
        <dbReference type="PROSITE" id="PS50109"/>
    </source>
</evidence>
<dbReference type="Proteomes" id="UP000018850">
    <property type="component" value="Unassembled WGS sequence"/>
</dbReference>
<dbReference type="EMBL" id="AYXY01000023">
    <property type="protein sequence ID" value="ETN94602.1"/>
    <property type="molecule type" value="Genomic_DNA"/>
</dbReference>
<evidence type="ECO:0000256" key="5">
    <source>
        <dbReference type="ARBA" id="ARBA00022519"/>
    </source>
</evidence>
<evidence type="ECO:0000256" key="14">
    <source>
        <dbReference type="ARBA" id="ARBA00023136"/>
    </source>
</evidence>
<dbReference type="SMART" id="SM00448">
    <property type="entry name" value="REC"/>
    <property type="match status" value="1"/>
</dbReference>
<evidence type="ECO:0000313" key="21">
    <source>
        <dbReference type="EMBL" id="ETN94602.1"/>
    </source>
</evidence>
<dbReference type="eggNOG" id="COG0745">
    <property type="taxonomic scope" value="Bacteria"/>
</dbReference>
<name>W2UMM6_9FLAO</name>
<dbReference type="PROSITE" id="PS50110">
    <property type="entry name" value="RESPONSE_REGULATORY"/>
    <property type="match status" value="1"/>
</dbReference>
<evidence type="ECO:0000256" key="13">
    <source>
        <dbReference type="ARBA" id="ARBA00023012"/>
    </source>
</evidence>
<keyword evidence="10" id="KW-0418">Kinase</keyword>
<evidence type="ECO:0000256" key="9">
    <source>
        <dbReference type="ARBA" id="ARBA00022741"/>
    </source>
</evidence>
<evidence type="ECO:0000256" key="3">
    <source>
        <dbReference type="ARBA" id="ARBA00012438"/>
    </source>
</evidence>
<keyword evidence="13" id="KW-0902">Two-component regulatory system</keyword>
<dbReference type="InterPro" id="IPR008207">
    <property type="entry name" value="Sig_transdc_His_kin_Hpt_dom"/>
</dbReference>
<keyword evidence="6 16" id="KW-0597">Phosphoprotein</keyword>
<dbReference type="AlphaFoldDB" id="W2UMM6"/>
<dbReference type="FunFam" id="3.30.565.10:FF:000023">
    <property type="entry name" value="PAS domain-containing sensor histidine kinase"/>
    <property type="match status" value="1"/>
</dbReference>
<evidence type="ECO:0000256" key="15">
    <source>
        <dbReference type="PROSITE-ProRule" id="PRU00110"/>
    </source>
</evidence>
<comment type="subcellular location">
    <subcellularLocation>
        <location evidence="2">Cell inner membrane</location>
        <topology evidence="2">Multi-pass membrane protein</topology>
    </subcellularLocation>
</comment>
<dbReference type="SUPFAM" id="SSF55874">
    <property type="entry name" value="ATPase domain of HSP90 chaperone/DNA topoisomerase II/histidine kinase"/>
    <property type="match status" value="1"/>
</dbReference>
<keyword evidence="9" id="KW-0547">Nucleotide-binding</keyword>
<dbReference type="SUPFAM" id="SSF47226">
    <property type="entry name" value="Histidine-containing phosphotransfer domain, HPT domain"/>
    <property type="match status" value="1"/>
</dbReference>
<evidence type="ECO:0000256" key="2">
    <source>
        <dbReference type="ARBA" id="ARBA00004429"/>
    </source>
</evidence>
<reference evidence="22" key="1">
    <citation type="submission" date="2013-11" db="EMBL/GenBank/DDBJ databases">
        <title>Draft genome sequence from a member of Zhouia, isolated tidal flat.</title>
        <authorList>
            <person name="Jin H."/>
            <person name="Jeon C.O."/>
        </authorList>
    </citation>
    <scope>NUCLEOTIDE SEQUENCE [LARGE SCALE GENOMIC DNA]</scope>
    <source>
        <strain evidence="22">AD3</strain>
    </source>
</reference>
<dbReference type="GO" id="GO:0000155">
    <property type="term" value="F:phosphorelay sensor kinase activity"/>
    <property type="evidence" value="ECO:0007669"/>
    <property type="project" value="InterPro"/>
</dbReference>
<dbReference type="GO" id="GO:0005886">
    <property type="term" value="C:plasma membrane"/>
    <property type="evidence" value="ECO:0007669"/>
    <property type="project" value="UniProtKB-SubCell"/>
</dbReference>